<name>A0AAN8D241_9TELE</name>
<protein>
    <submittedName>
        <fullName evidence="1">Uncharacterized protein</fullName>
    </submittedName>
</protein>
<dbReference type="Proteomes" id="UP001335648">
    <property type="component" value="Unassembled WGS sequence"/>
</dbReference>
<dbReference type="AlphaFoldDB" id="A0AAN8D241"/>
<accession>A0AAN8D241</accession>
<proteinExistence type="predicted"/>
<comment type="caution">
    <text evidence="1">The sequence shown here is derived from an EMBL/GenBank/DDBJ whole genome shotgun (WGS) entry which is preliminary data.</text>
</comment>
<sequence>MVGVPQAPPLEMQQISPVLSWWGTGRAGDVLCIGRLMRTRVSSLPPPPGSTVPHWHQLKHLKTDNQLLETLPATL</sequence>
<dbReference type="EMBL" id="JAULUE010002047">
    <property type="protein sequence ID" value="KAK5912213.1"/>
    <property type="molecule type" value="Genomic_DNA"/>
</dbReference>
<keyword evidence="2" id="KW-1185">Reference proteome</keyword>
<gene>
    <name evidence="1" type="ORF">CesoFtcFv8_002111</name>
</gene>
<reference evidence="1 2" key="1">
    <citation type="journal article" date="2023" name="Mol. Biol. Evol.">
        <title>Genomics of Secondarily Temperate Adaptation in the Only Non-Antarctic Icefish.</title>
        <authorList>
            <person name="Rivera-Colon A.G."/>
            <person name="Rayamajhi N."/>
            <person name="Minhas B.F."/>
            <person name="Madrigal G."/>
            <person name="Bilyk K.T."/>
            <person name="Yoon V."/>
            <person name="Hune M."/>
            <person name="Gregory S."/>
            <person name="Cheng C.H.C."/>
            <person name="Catchen J.M."/>
        </authorList>
    </citation>
    <scope>NUCLEOTIDE SEQUENCE [LARGE SCALE GENOMIC DNA]</scope>
    <source>
        <strain evidence="1">JC2023a</strain>
    </source>
</reference>
<evidence type="ECO:0000313" key="1">
    <source>
        <dbReference type="EMBL" id="KAK5912213.1"/>
    </source>
</evidence>
<organism evidence="1 2">
    <name type="scientific">Champsocephalus esox</name>
    <name type="common">pike icefish</name>
    <dbReference type="NCBI Taxonomy" id="159716"/>
    <lineage>
        <taxon>Eukaryota</taxon>
        <taxon>Metazoa</taxon>
        <taxon>Chordata</taxon>
        <taxon>Craniata</taxon>
        <taxon>Vertebrata</taxon>
        <taxon>Euteleostomi</taxon>
        <taxon>Actinopterygii</taxon>
        <taxon>Neopterygii</taxon>
        <taxon>Teleostei</taxon>
        <taxon>Neoteleostei</taxon>
        <taxon>Acanthomorphata</taxon>
        <taxon>Eupercaria</taxon>
        <taxon>Perciformes</taxon>
        <taxon>Notothenioidei</taxon>
        <taxon>Channichthyidae</taxon>
        <taxon>Champsocephalus</taxon>
    </lineage>
</organism>
<evidence type="ECO:0000313" key="2">
    <source>
        <dbReference type="Proteomes" id="UP001335648"/>
    </source>
</evidence>